<dbReference type="CDD" id="cd00116">
    <property type="entry name" value="LRR_RI"/>
    <property type="match status" value="1"/>
</dbReference>
<evidence type="ECO:0000256" key="6">
    <source>
        <dbReference type="SAM" id="MobiDB-lite"/>
    </source>
</evidence>
<gene>
    <name evidence="7" type="ORF">ANCDUO_17066</name>
</gene>
<keyword evidence="2" id="KW-0343">GTPase activation</keyword>
<dbReference type="SMART" id="SM00368">
    <property type="entry name" value="LRR_RI"/>
    <property type="match status" value="9"/>
</dbReference>
<dbReference type="EMBL" id="KN742715">
    <property type="protein sequence ID" value="KIH52824.1"/>
    <property type="molecule type" value="Genomic_DNA"/>
</dbReference>
<dbReference type="GO" id="GO:0005634">
    <property type="term" value="C:nucleus"/>
    <property type="evidence" value="ECO:0007669"/>
    <property type="project" value="UniProtKB-SubCell"/>
</dbReference>
<evidence type="ECO:0000313" key="8">
    <source>
        <dbReference type="Proteomes" id="UP000054047"/>
    </source>
</evidence>
<dbReference type="Pfam" id="PF13516">
    <property type="entry name" value="LRR_6"/>
    <property type="match status" value="1"/>
</dbReference>
<keyword evidence="3" id="KW-0433">Leucine-rich repeat</keyword>
<dbReference type="OrthoDB" id="184583at2759"/>
<dbReference type="PANTHER" id="PTHR24113:SF12">
    <property type="entry name" value="RAN GTPASE-ACTIVATING PROTEIN 1"/>
    <property type="match status" value="1"/>
</dbReference>
<dbReference type="GO" id="GO:0006913">
    <property type="term" value="P:nucleocytoplasmic transport"/>
    <property type="evidence" value="ECO:0007669"/>
    <property type="project" value="TreeGrafter"/>
</dbReference>
<protein>
    <submittedName>
        <fullName evidence="7">Leucine Rich repeat-containing domain protein</fullName>
    </submittedName>
</protein>
<evidence type="ECO:0000256" key="4">
    <source>
        <dbReference type="ARBA" id="ARBA00022737"/>
    </source>
</evidence>
<keyword evidence="5" id="KW-0539">Nucleus</keyword>
<accession>A0A0C2G1K8</accession>
<dbReference type="InterPro" id="IPR001611">
    <property type="entry name" value="Leu-rich_rpt"/>
</dbReference>
<dbReference type="GO" id="GO:0031267">
    <property type="term" value="F:small GTPase binding"/>
    <property type="evidence" value="ECO:0007669"/>
    <property type="project" value="TreeGrafter"/>
</dbReference>
<evidence type="ECO:0000256" key="5">
    <source>
        <dbReference type="ARBA" id="ARBA00023242"/>
    </source>
</evidence>
<keyword evidence="8" id="KW-1185">Reference proteome</keyword>
<dbReference type="InterPro" id="IPR032675">
    <property type="entry name" value="LRR_dom_sf"/>
</dbReference>
<dbReference type="Gene3D" id="3.80.10.10">
    <property type="entry name" value="Ribonuclease Inhibitor"/>
    <property type="match status" value="2"/>
</dbReference>
<dbReference type="GO" id="GO:0005829">
    <property type="term" value="C:cytosol"/>
    <property type="evidence" value="ECO:0007669"/>
    <property type="project" value="TreeGrafter"/>
</dbReference>
<keyword evidence="4" id="KW-0677">Repeat</keyword>
<organism evidence="7 8">
    <name type="scientific">Ancylostoma duodenale</name>
    <dbReference type="NCBI Taxonomy" id="51022"/>
    <lineage>
        <taxon>Eukaryota</taxon>
        <taxon>Metazoa</taxon>
        <taxon>Ecdysozoa</taxon>
        <taxon>Nematoda</taxon>
        <taxon>Chromadorea</taxon>
        <taxon>Rhabditida</taxon>
        <taxon>Rhabditina</taxon>
        <taxon>Rhabditomorpha</taxon>
        <taxon>Strongyloidea</taxon>
        <taxon>Ancylostomatidae</taxon>
        <taxon>Ancylostomatinae</taxon>
        <taxon>Ancylostoma</taxon>
    </lineage>
</organism>
<dbReference type="SUPFAM" id="SSF52047">
    <property type="entry name" value="RNI-like"/>
    <property type="match status" value="1"/>
</dbReference>
<dbReference type="AlphaFoldDB" id="A0A0C2G1K8"/>
<feature type="compositionally biased region" description="Acidic residues" evidence="6">
    <location>
        <begin position="225"/>
        <end position="242"/>
    </location>
</feature>
<evidence type="ECO:0000256" key="2">
    <source>
        <dbReference type="ARBA" id="ARBA00022468"/>
    </source>
</evidence>
<name>A0A0C2G1K8_9BILA</name>
<dbReference type="InterPro" id="IPR027038">
    <property type="entry name" value="RanGap"/>
</dbReference>
<evidence type="ECO:0000256" key="3">
    <source>
        <dbReference type="ARBA" id="ARBA00022614"/>
    </source>
</evidence>
<evidence type="ECO:0000256" key="1">
    <source>
        <dbReference type="ARBA" id="ARBA00004123"/>
    </source>
</evidence>
<proteinExistence type="predicted"/>
<dbReference type="GO" id="GO:0005096">
    <property type="term" value="F:GTPase activator activity"/>
    <property type="evidence" value="ECO:0007669"/>
    <property type="project" value="UniProtKB-KW"/>
</dbReference>
<reference evidence="7 8" key="1">
    <citation type="submission" date="2013-12" db="EMBL/GenBank/DDBJ databases">
        <title>Draft genome of the parsitic nematode Ancylostoma duodenale.</title>
        <authorList>
            <person name="Mitreva M."/>
        </authorList>
    </citation>
    <scope>NUCLEOTIDE SEQUENCE [LARGE SCALE GENOMIC DNA]</scope>
    <source>
        <strain evidence="7 8">Zhejiang</strain>
    </source>
</reference>
<comment type="subcellular location">
    <subcellularLocation>
        <location evidence="1">Nucleus</location>
    </subcellularLocation>
</comment>
<dbReference type="Proteomes" id="UP000054047">
    <property type="component" value="Unassembled WGS sequence"/>
</dbReference>
<evidence type="ECO:0000313" key="7">
    <source>
        <dbReference type="EMBL" id="KIH52824.1"/>
    </source>
</evidence>
<dbReference type="FunFam" id="3.80.10.10:FF:000142">
    <property type="entry name" value="Ran GTPase activating protein 1"/>
    <property type="match status" value="1"/>
</dbReference>
<dbReference type="PANTHER" id="PTHR24113">
    <property type="entry name" value="RAN GTPASE-ACTIVATING PROTEIN 1"/>
    <property type="match status" value="1"/>
</dbReference>
<dbReference type="GO" id="GO:0048471">
    <property type="term" value="C:perinuclear region of cytoplasm"/>
    <property type="evidence" value="ECO:0007669"/>
    <property type="project" value="TreeGrafter"/>
</dbReference>
<sequence length="603" mass="65595">MASSGPGTLSFYDKQIRMDTAEDGIFLKLPPIFNSFTGNFVYSSSLAESVALQIESFFDMKTLDLRGNTVGVEAGKRIARALERHPELERCIWGDIFTGRLKTEIPPILVRISDFLMSPSAYSMKTLKLNNNGLGAGGKYVDFSGNELSAETAEIIIKRWKETFSSRGRDVSIVFCYSMLKLSNNCFGSKFADIKKMAYHSQIEVGYSDDDEGTMSDYSDSMYAEPEEAESGPSSDDEAYEMSDDKDVDELLKGVGCMKFASKDKVTADDVVSFLDRQLKLNTAEDAEPVAQRIQQQKSMRVLELRGNTLGIESGKRIALAIQEHPELERCLWSDMFTGRLKDEIPPILKSLCNAMRAANCHITELDLSDNAFGPIGAEGIQDFLVSPSAFSLEVLKLNNNGLGAGGKVIAQCLSQCHTKSVAAGRPLKLKTFIAGRNRLEVPGASALATAFAKIGTLEEIALPQNGITAMGIGALASCFKSNPNLRVINLNDNTATQMGSEAIAKSLSSLPNLEVLNLGDCLCRDQGCHAIVDALSPSVHKNLKELDLSGAELSGAAAKQIVEKWKKFPSNTKLILSSNNFGDMFEEVKRMGGKNIVVGDSE</sequence>
<feature type="region of interest" description="Disordered" evidence="6">
    <location>
        <begin position="210"/>
        <end position="243"/>
    </location>
</feature>